<dbReference type="EMBL" id="JABAIV010000003">
    <property type="protein sequence ID" value="NNG23456.1"/>
    <property type="molecule type" value="Genomic_DNA"/>
</dbReference>
<protein>
    <submittedName>
        <fullName evidence="2">Uncharacterized protein</fullName>
    </submittedName>
</protein>
<dbReference type="AlphaFoldDB" id="A0A7Y2P0E2"/>
<gene>
    <name evidence="2" type="ORF">HGB41_10670</name>
</gene>
<organism evidence="2 3">
    <name type="scientific">Telluria aromaticivorans</name>
    <dbReference type="NCBI Taxonomy" id="2725995"/>
    <lineage>
        <taxon>Bacteria</taxon>
        <taxon>Pseudomonadati</taxon>
        <taxon>Pseudomonadota</taxon>
        <taxon>Betaproteobacteria</taxon>
        <taxon>Burkholderiales</taxon>
        <taxon>Oxalobacteraceae</taxon>
        <taxon>Telluria group</taxon>
        <taxon>Telluria</taxon>
    </lineage>
</organism>
<comment type="caution">
    <text evidence="2">The sequence shown here is derived from an EMBL/GenBank/DDBJ whole genome shotgun (WGS) entry which is preliminary data.</text>
</comment>
<sequence length="137" mass="14682">MNHRSILKSAAVVSALYGIILVFAPNTLMSMYGSQAVEASGMYFAMLSGAMLLGWAVMNWAASNAPDIVEIHYVLLGNLASLALSFVVTLVRQLTHAGAPDSGWINVGIFLVFSALFGYLYKASPAGYRLHARSRPA</sequence>
<feature type="transmembrane region" description="Helical" evidence="1">
    <location>
        <begin position="12"/>
        <end position="29"/>
    </location>
</feature>
<feature type="transmembrane region" description="Helical" evidence="1">
    <location>
        <begin position="103"/>
        <end position="121"/>
    </location>
</feature>
<evidence type="ECO:0000256" key="1">
    <source>
        <dbReference type="SAM" id="Phobius"/>
    </source>
</evidence>
<proteinExistence type="predicted"/>
<keyword evidence="1" id="KW-1133">Transmembrane helix</keyword>
<evidence type="ECO:0000313" key="3">
    <source>
        <dbReference type="Proteomes" id="UP000533905"/>
    </source>
</evidence>
<evidence type="ECO:0000313" key="2">
    <source>
        <dbReference type="EMBL" id="NNG23456.1"/>
    </source>
</evidence>
<feature type="transmembrane region" description="Helical" evidence="1">
    <location>
        <begin position="41"/>
        <end position="61"/>
    </location>
</feature>
<keyword evidence="1" id="KW-0812">Transmembrane</keyword>
<feature type="transmembrane region" description="Helical" evidence="1">
    <location>
        <begin position="73"/>
        <end position="91"/>
    </location>
</feature>
<name>A0A7Y2P0E2_9BURK</name>
<dbReference type="RefSeq" id="WP_171084034.1">
    <property type="nucleotide sequence ID" value="NZ_JABAIV010000003.1"/>
</dbReference>
<accession>A0A7Y2P0E2</accession>
<keyword evidence="3" id="KW-1185">Reference proteome</keyword>
<keyword evidence="1" id="KW-0472">Membrane</keyword>
<dbReference type="Proteomes" id="UP000533905">
    <property type="component" value="Unassembled WGS sequence"/>
</dbReference>
<reference evidence="2 3" key="1">
    <citation type="submission" date="2020-04" db="EMBL/GenBank/DDBJ databases">
        <title>Massilia sp. nov., a cold adapted bacteria isolated from Arctic soil.</title>
        <authorList>
            <person name="Son J."/>
            <person name="Ka J.-O."/>
        </authorList>
    </citation>
    <scope>NUCLEOTIDE SEQUENCE [LARGE SCALE GENOMIC DNA]</scope>
    <source>
        <strain evidence="2 3">ML15P13</strain>
    </source>
</reference>